<sequence>VGHNAFQMWQSWFDTHTARAQFQQMHEEQHSPSWSKPYEGWLKINMDADFFENQGITTTACCVRNSHGEFQGAQTRKYNSRIPILEGEGVAMLD</sequence>
<reference evidence="1 2" key="1">
    <citation type="journal article" date="2018" name="Front. Plant Sci.">
        <title>Red Clover (Trifolium pratense) and Zigzag Clover (T. medium) - A Picture of Genomic Similarities and Differences.</title>
        <authorList>
            <person name="Dluhosova J."/>
            <person name="Istvanek J."/>
            <person name="Nedelnik J."/>
            <person name="Repkova J."/>
        </authorList>
    </citation>
    <scope>NUCLEOTIDE SEQUENCE [LARGE SCALE GENOMIC DNA]</scope>
    <source>
        <strain evidence="2">cv. 10/8</strain>
        <tissue evidence="1">Leaf</tissue>
    </source>
</reference>
<dbReference type="GO" id="GO:0016740">
    <property type="term" value="F:transferase activity"/>
    <property type="evidence" value="ECO:0007669"/>
    <property type="project" value="UniProtKB-KW"/>
</dbReference>
<dbReference type="Proteomes" id="UP000265520">
    <property type="component" value="Unassembled WGS sequence"/>
</dbReference>
<keyword evidence="1" id="KW-0808">Transferase</keyword>
<feature type="non-terminal residue" evidence="1">
    <location>
        <position position="1"/>
    </location>
</feature>
<dbReference type="AlphaFoldDB" id="A0A392T5X4"/>
<accession>A0A392T5X4</accession>
<organism evidence="1 2">
    <name type="scientific">Trifolium medium</name>
    <dbReference type="NCBI Taxonomy" id="97028"/>
    <lineage>
        <taxon>Eukaryota</taxon>
        <taxon>Viridiplantae</taxon>
        <taxon>Streptophyta</taxon>
        <taxon>Embryophyta</taxon>
        <taxon>Tracheophyta</taxon>
        <taxon>Spermatophyta</taxon>
        <taxon>Magnoliopsida</taxon>
        <taxon>eudicotyledons</taxon>
        <taxon>Gunneridae</taxon>
        <taxon>Pentapetalae</taxon>
        <taxon>rosids</taxon>
        <taxon>fabids</taxon>
        <taxon>Fabales</taxon>
        <taxon>Fabaceae</taxon>
        <taxon>Papilionoideae</taxon>
        <taxon>50 kb inversion clade</taxon>
        <taxon>NPAAA clade</taxon>
        <taxon>Hologalegina</taxon>
        <taxon>IRL clade</taxon>
        <taxon>Trifolieae</taxon>
        <taxon>Trifolium</taxon>
    </lineage>
</organism>
<keyword evidence="2" id="KW-1185">Reference proteome</keyword>
<comment type="caution">
    <text evidence="1">The sequence shown here is derived from an EMBL/GenBank/DDBJ whole genome shotgun (WGS) entry which is preliminary data.</text>
</comment>
<evidence type="ECO:0000313" key="2">
    <source>
        <dbReference type="Proteomes" id="UP000265520"/>
    </source>
</evidence>
<proteinExistence type="predicted"/>
<dbReference type="EMBL" id="LXQA010500060">
    <property type="protein sequence ID" value="MCI55685.1"/>
    <property type="molecule type" value="Genomic_DNA"/>
</dbReference>
<protein>
    <submittedName>
        <fullName evidence="1">Polynucleotidyl transferase ribonuclease H fold</fullName>
    </submittedName>
</protein>
<feature type="non-terminal residue" evidence="1">
    <location>
        <position position="94"/>
    </location>
</feature>
<name>A0A392T5X4_9FABA</name>
<evidence type="ECO:0000313" key="1">
    <source>
        <dbReference type="EMBL" id="MCI55685.1"/>
    </source>
</evidence>